<evidence type="ECO:0000256" key="1">
    <source>
        <dbReference type="SAM" id="MobiDB-lite"/>
    </source>
</evidence>
<dbReference type="AlphaFoldDB" id="A0A2P4XBB4"/>
<sequence>MTVAPQSGKPLIEYAILDAEEEFKSEEGVADDVGVFDSVYFMDALRRGQLFGPVTVDDTKVGEEMISDDEEDADDGGDALGVPAASPEYESDVDSDGDFEDDSDTFEQDDDAMRGLRWRIFDQAISDELKFARATDFYNGLYGVTKSAAAFAKSPLGMFSYFL</sequence>
<comment type="caution">
    <text evidence="2">The sequence shown here is derived from an EMBL/GenBank/DDBJ whole genome shotgun (WGS) entry which is preliminary data.</text>
</comment>
<protein>
    <submittedName>
        <fullName evidence="2">Uncharacterized protein</fullName>
    </submittedName>
</protein>
<name>A0A2P4XBB4_9STRA</name>
<evidence type="ECO:0000313" key="3">
    <source>
        <dbReference type="Proteomes" id="UP000237271"/>
    </source>
</evidence>
<dbReference type="OrthoDB" id="128872at2759"/>
<feature type="compositionally biased region" description="Acidic residues" evidence="1">
    <location>
        <begin position="65"/>
        <end position="77"/>
    </location>
</feature>
<feature type="region of interest" description="Disordered" evidence="1">
    <location>
        <begin position="62"/>
        <end position="107"/>
    </location>
</feature>
<proteinExistence type="predicted"/>
<accession>A0A2P4XBB4</accession>
<keyword evidence="3" id="KW-1185">Reference proteome</keyword>
<dbReference type="Proteomes" id="UP000237271">
    <property type="component" value="Unassembled WGS sequence"/>
</dbReference>
<dbReference type="EMBL" id="NCKW01015489">
    <property type="protein sequence ID" value="POM62847.1"/>
    <property type="molecule type" value="Genomic_DNA"/>
</dbReference>
<evidence type="ECO:0000313" key="2">
    <source>
        <dbReference type="EMBL" id="POM62847.1"/>
    </source>
</evidence>
<reference evidence="2 3" key="1">
    <citation type="journal article" date="2017" name="Genome Biol. Evol.">
        <title>Phytophthora megakarya and P. palmivora, closely related causal agents of cacao black pod rot, underwent increases in genome sizes and gene numbers by different mechanisms.</title>
        <authorList>
            <person name="Ali S.S."/>
            <person name="Shao J."/>
            <person name="Lary D.J."/>
            <person name="Kronmiller B."/>
            <person name="Shen D."/>
            <person name="Strem M.D."/>
            <person name="Amoako-Attah I."/>
            <person name="Akrofi A.Y."/>
            <person name="Begoude B.A."/>
            <person name="Ten Hoopen G.M."/>
            <person name="Coulibaly K."/>
            <person name="Kebe B.I."/>
            <person name="Melnick R.L."/>
            <person name="Guiltinan M.J."/>
            <person name="Tyler B.M."/>
            <person name="Meinhardt L.W."/>
            <person name="Bailey B.A."/>
        </authorList>
    </citation>
    <scope>NUCLEOTIDE SEQUENCE [LARGE SCALE GENOMIC DNA]</scope>
    <source>
        <strain evidence="3">sbr112.9</strain>
    </source>
</reference>
<gene>
    <name evidence="2" type="ORF">PHPALM_27940</name>
</gene>
<organism evidence="2 3">
    <name type="scientific">Phytophthora palmivora</name>
    <dbReference type="NCBI Taxonomy" id="4796"/>
    <lineage>
        <taxon>Eukaryota</taxon>
        <taxon>Sar</taxon>
        <taxon>Stramenopiles</taxon>
        <taxon>Oomycota</taxon>
        <taxon>Peronosporomycetes</taxon>
        <taxon>Peronosporales</taxon>
        <taxon>Peronosporaceae</taxon>
        <taxon>Phytophthora</taxon>
    </lineage>
</organism>
<feature type="compositionally biased region" description="Acidic residues" evidence="1">
    <location>
        <begin position="89"/>
        <end position="107"/>
    </location>
</feature>